<dbReference type="HOGENOM" id="CLU_060119_0_0_1"/>
<dbReference type="Proteomes" id="UP000001593">
    <property type="component" value="Unassembled WGS sequence"/>
</dbReference>
<sequence>MLTGKEKELFCEILGRVNLQDLISLTDTVTNRVISTENREEAIEAILLFSKNANHLLRRKKIKREILYQYLAEKGFVAPTTADKSFLCRKILNICGSTQNNLPQEIEPHTGNQQGTMAIGAVSTNQPVDGQQLAEQFASWFYQLLNATCENGALAGSQSDNQWGPQHFWADSKCRITMLSHQHITDECEGANAVSTKLIEVLSTEKLFLNANTLGVKGMVDAYGLARVMVAGTVHRAQECLGIFEQSFGIVRDPQMDNNWKIKFTELKLKAQHQIGGSGEAAAALMAPHGGQVVTYK</sequence>
<proteinExistence type="predicted"/>
<dbReference type="EMBL" id="DS469536">
    <property type="protein sequence ID" value="EDO45335.1"/>
    <property type="molecule type" value="Genomic_DNA"/>
</dbReference>
<gene>
    <name evidence="1" type="ORF">NEMVEDRAFT_v1g92321</name>
</gene>
<dbReference type="OMA" id="AKEYWCE"/>
<evidence type="ECO:0000313" key="1">
    <source>
        <dbReference type="EMBL" id="EDO45335.1"/>
    </source>
</evidence>
<reference evidence="1 2" key="1">
    <citation type="journal article" date="2007" name="Science">
        <title>Sea anemone genome reveals ancestral eumetazoan gene repertoire and genomic organization.</title>
        <authorList>
            <person name="Putnam N.H."/>
            <person name="Srivastava M."/>
            <person name="Hellsten U."/>
            <person name="Dirks B."/>
            <person name="Chapman J."/>
            <person name="Salamov A."/>
            <person name="Terry A."/>
            <person name="Shapiro H."/>
            <person name="Lindquist E."/>
            <person name="Kapitonov V.V."/>
            <person name="Jurka J."/>
            <person name="Genikhovich G."/>
            <person name="Grigoriev I.V."/>
            <person name="Lucas S.M."/>
            <person name="Steele R.E."/>
            <person name="Finnerty J.R."/>
            <person name="Technau U."/>
            <person name="Martindale M.Q."/>
            <person name="Rokhsar D.S."/>
        </authorList>
    </citation>
    <scope>NUCLEOTIDE SEQUENCE [LARGE SCALE GENOMIC DNA]</scope>
    <source>
        <strain evidence="2">CH2 X CH6</strain>
    </source>
</reference>
<dbReference type="Pfam" id="PF15008">
    <property type="entry name" value="DUF4518"/>
    <property type="match status" value="1"/>
</dbReference>
<dbReference type="eggNOG" id="ENOG502RKN5">
    <property type="taxonomic scope" value="Eukaryota"/>
</dbReference>
<name>A7RT68_NEMVE</name>
<accession>A7RT68</accession>
<dbReference type="PANTHER" id="PTHR21084:SF1">
    <property type="entry name" value="DENSE INCISORS"/>
    <property type="match status" value="1"/>
</dbReference>
<dbReference type="PhylomeDB" id="A7RT68"/>
<dbReference type="PANTHER" id="PTHR21084">
    <property type="entry name" value="DENSE INCISORS"/>
    <property type="match status" value="1"/>
</dbReference>
<dbReference type="FunCoup" id="A7RT68">
    <property type="interactions" value="546"/>
</dbReference>
<dbReference type="AlphaFoldDB" id="A7RT68"/>
<dbReference type="InParanoid" id="A7RT68"/>
<evidence type="ECO:0000313" key="2">
    <source>
        <dbReference type="Proteomes" id="UP000001593"/>
    </source>
</evidence>
<dbReference type="STRING" id="45351.A7RT68"/>
<keyword evidence="2" id="KW-1185">Reference proteome</keyword>
<dbReference type="InterPro" id="IPR026698">
    <property type="entry name" value="UPF_C3orf38"/>
</dbReference>
<protein>
    <submittedName>
        <fullName evidence="1">Uncharacterized protein</fullName>
    </submittedName>
</protein>
<organism evidence="1 2">
    <name type="scientific">Nematostella vectensis</name>
    <name type="common">Starlet sea anemone</name>
    <dbReference type="NCBI Taxonomy" id="45351"/>
    <lineage>
        <taxon>Eukaryota</taxon>
        <taxon>Metazoa</taxon>
        <taxon>Cnidaria</taxon>
        <taxon>Anthozoa</taxon>
        <taxon>Hexacorallia</taxon>
        <taxon>Actiniaria</taxon>
        <taxon>Edwardsiidae</taxon>
        <taxon>Nematostella</taxon>
    </lineage>
</organism>